<keyword evidence="7" id="KW-1185">Reference proteome</keyword>
<keyword evidence="4" id="KW-0804">Transcription</keyword>
<evidence type="ECO:0000313" key="7">
    <source>
        <dbReference type="Proteomes" id="UP000244930"/>
    </source>
</evidence>
<keyword evidence="2" id="KW-0805">Transcription regulation</keyword>
<dbReference type="Pfam" id="PF03466">
    <property type="entry name" value="LysR_substrate"/>
    <property type="match status" value="1"/>
</dbReference>
<dbReference type="Proteomes" id="UP000244930">
    <property type="component" value="Chromosome"/>
</dbReference>
<dbReference type="InterPro" id="IPR036388">
    <property type="entry name" value="WH-like_DNA-bd_sf"/>
</dbReference>
<organism evidence="6 7">
    <name type="scientific">Parazoarcus communis</name>
    <dbReference type="NCBI Taxonomy" id="41977"/>
    <lineage>
        <taxon>Bacteria</taxon>
        <taxon>Pseudomonadati</taxon>
        <taxon>Pseudomonadota</taxon>
        <taxon>Betaproteobacteria</taxon>
        <taxon>Rhodocyclales</taxon>
        <taxon>Zoogloeaceae</taxon>
        <taxon>Parazoarcus</taxon>
    </lineage>
</organism>
<dbReference type="Gene3D" id="3.40.190.290">
    <property type="match status" value="1"/>
</dbReference>
<dbReference type="PANTHER" id="PTHR30579:SF3">
    <property type="entry name" value="TRANSCRIPTIONAL REGULATORY PROTEIN"/>
    <property type="match status" value="1"/>
</dbReference>
<dbReference type="InterPro" id="IPR005119">
    <property type="entry name" value="LysR_subst-bd"/>
</dbReference>
<dbReference type="KEGG" id="acom:CEW83_11530"/>
<evidence type="ECO:0000256" key="3">
    <source>
        <dbReference type="ARBA" id="ARBA00023125"/>
    </source>
</evidence>
<gene>
    <name evidence="6" type="ORF">CEW83_11530</name>
</gene>
<dbReference type="InterPro" id="IPR000847">
    <property type="entry name" value="LysR_HTH_N"/>
</dbReference>
<comment type="similarity">
    <text evidence="1">Belongs to the LysR transcriptional regulatory family.</text>
</comment>
<reference evidence="6 7" key="1">
    <citation type="submission" date="2017-06" db="EMBL/GenBank/DDBJ databases">
        <title>Azoarcus.</title>
        <authorList>
            <person name="Woo J.-H."/>
            <person name="Kim H.-S."/>
        </authorList>
    </citation>
    <scope>NUCLEOTIDE SEQUENCE [LARGE SCALE GENOMIC DNA]</scope>
    <source>
        <strain evidence="6 7">TSPY31</strain>
    </source>
</reference>
<sequence>MQWEDVRYFLALTREGSLSGAARKLVVEHSTVARRVESLEQAVGLRLFDRLPRGWQLTAEGEGLVGLAERMEDEAFAFERAAIGTGSLNGTVRVSLPPSLSNVFLVPRIAARHADWSGITLELVGDLREANLSRREADLAVRLGRPQDAGLVVRSLGKIGFGLYAHVDYVRTHDEGDWTFIGLDDSLRHQPQQVWLEQYAGQRSFVLRSNDQIALLGAARAGLGIACLAHYMAGSDTSLARVPTAVPVQTREIWLVLHADVRRSPRVRAVADLITRICEENAGLLTGPG</sequence>
<evidence type="ECO:0000256" key="1">
    <source>
        <dbReference type="ARBA" id="ARBA00009437"/>
    </source>
</evidence>
<evidence type="ECO:0000256" key="2">
    <source>
        <dbReference type="ARBA" id="ARBA00023015"/>
    </source>
</evidence>
<dbReference type="Pfam" id="PF00126">
    <property type="entry name" value="HTH_1"/>
    <property type="match status" value="1"/>
</dbReference>
<dbReference type="PROSITE" id="PS50931">
    <property type="entry name" value="HTH_LYSR"/>
    <property type="match status" value="1"/>
</dbReference>
<dbReference type="AlphaFoldDB" id="A0A2U8GW71"/>
<dbReference type="GO" id="GO:0003700">
    <property type="term" value="F:DNA-binding transcription factor activity"/>
    <property type="evidence" value="ECO:0007669"/>
    <property type="project" value="InterPro"/>
</dbReference>
<proteinExistence type="inferred from homology"/>
<dbReference type="SUPFAM" id="SSF46785">
    <property type="entry name" value="Winged helix' DNA-binding domain"/>
    <property type="match status" value="1"/>
</dbReference>
<dbReference type="InterPro" id="IPR050176">
    <property type="entry name" value="LTTR"/>
</dbReference>
<dbReference type="GO" id="GO:0003677">
    <property type="term" value="F:DNA binding"/>
    <property type="evidence" value="ECO:0007669"/>
    <property type="project" value="UniProtKB-KW"/>
</dbReference>
<dbReference type="InterPro" id="IPR036390">
    <property type="entry name" value="WH_DNA-bd_sf"/>
</dbReference>
<dbReference type="SUPFAM" id="SSF53850">
    <property type="entry name" value="Periplasmic binding protein-like II"/>
    <property type="match status" value="1"/>
</dbReference>
<accession>A0A2U8GW71</accession>
<feature type="domain" description="HTH lysR-type" evidence="5">
    <location>
        <begin position="1"/>
        <end position="58"/>
    </location>
</feature>
<evidence type="ECO:0000313" key="6">
    <source>
        <dbReference type="EMBL" id="AWI77664.1"/>
    </source>
</evidence>
<evidence type="ECO:0000259" key="5">
    <source>
        <dbReference type="PROSITE" id="PS50931"/>
    </source>
</evidence>
<protein>
    <submittedName>
        <fullName evidence="6">LysR family transcriptional regulator</fullName>
    </submittedName>
</protein>
<keyword evidence="3" id="KW-0238">DNA-binding</keyword>
<evidence type="ECO:0000256" key="4">
    <source>
        <dbReference type="ARBA" id="ARBA00023163"/>
    </source>
</evidence>
<name>A0A2U8GW71_9RHOO</name>
<dbReference type="Gene3D" id="1.10.10.10">
    <property type="entry name" value="Winged helix-like DNA-binding domain superfamily/Winged helix DNA-binding domain"/>
    <property type="match status" value="1"/>
</dbReference>
<dbReference type="EMBL" id="CP022187">
    <property type="protein sequence ID" value="AWI77664.1"/>
    <property type="molecule type" value="Genomic_DNA"/>
</dbReference>
<dbReference type="PANTHER" id="PTHR30579">
    <property type="entry name" value="TRANSCRIPTIONAL REGULATOR"/>
    <property type="match status" value="1"/>
</dbReference>